<evidence type="ECO:0000313" key="3">
    <source>
        <dbReference type="EMBL" id="CDW44574.1"/>
    </source>
</evidence>
<dbReference type="EMBL" id="HACA01027213">
    <property type="protein sequence ID" value="CDW44574.1"/>
    <property type="molecule type" value="Transcribed_RNA"/>
</dbReference>
<accession>A0A0K2V257</accession>
<feature type="non-terminal residue" evidence="3">
    <location>
        <position position="1"/>
    </location>
</feature>
<sequence length="108" mass="12047">RNPFTSPVIDSSLNQSTTVSTVLCLCEYLLAVISLFFTETDLVMNKYYNVLIFACISLFVLSNLFSSSTPPETNPQSKNFIPSENKSNNEVPVGNQKPRLKNNPKIGR</sequence>
<keyword evidence="2" id="KW-0812">Transmembrane</keyword>
<protein>
    <submittedName>
        <fullName evidence="3">Uncharacterized protein</fullName>
    </submittedName>
</protein>
<evidence type="ECO:0000256" key="2">
    <source>
        <dbReference type="SAM" id="Phobius"/>
    </source>
</evidence>
<name>A0A0K2V257_LEPSM</name>
<reference evidence="3" key="1">
    <citation type="submission" date="2014-05" db="EMBL/GenBank/DDBJ databases">
        <authorList>
            <person name="Chronopoulou M."/>
        </authorList>
    </citation>
    <scope>NUCLEOTIDE SEQUENCE</scope>
    <source>
        <tissue evidence="3">Whole organism</tissue>
    </source>
</reference>
<feature type="compositionally biased region" description="Polar residues" evidence="1">
    <location>
        <begin position="69"/>
        <end position="90"/>
    </location>
</feature>
<dbReference type="AlphaFoldDB" id="A0A0K2V257"/>
<feature type="transmembrane region" description="Helical" evidence="2">
    <location>
        <begin position="20"/>
        <end position="38"/>
    </location>
</feature>
<evidence type="ECO:0000256" key="1">
    <source>
        <dbReference type="SAM" id="MobiDB-lite"/>
    </source>
</evidence>
<feature type="transmembrane region" description="Helical" evidence="2">
    <location>
        <begin position="47"/>
        <end position="65"/>
    </location>
</feature>
<feature type="compositionally biased region" description="Basic residues" evidence="1">
    <location>
        <begin position="98"/>
        <end position="108"/>
    </location>
</feature>
<keyword evidence="2" id="KW-0472">Membrane</keyword>
<keyword evidence="2" id="KW-1133">Transmembrane helix</keyword>
<organism evidence="3">
    <name type="scientific">Lepeophtheirus salmonis</name>
    <name type="common">Salmon louse</name>
    <name type="synonym">Caligus salmonis</name>
    <dbReference type="NCBI Taxonomy" id="72036"/>
    <lineage>
        <taxon>Eukaryota</taxon>
        <taxon>Metazoa</taxon>
        <taxon>Ecdysozoa</taxon>
        <taxon>Arthropoda</taxon>
        <taxon>Crustacea</taxon>
        <taxon>Multicrustacea</taxon>
        <taxon>Hexanauplia</taxon>
        <taxon>Copepoda</taxon>
        <taxon>Siphonostomatoida</taxon>
        <taxon>Caligidae</taxon>
        <taxon>Lepeophtheirus</taxon>
    </lineage>
</organism>
<proteinExistence type="predicted"/>
<feature type="region of interest" description="Disordered" evidence="1">
    <location>
        <begin position="67"/>
        <end position="108"/>
    </location>
</feature>